<proteinExistence type="predicted"/>
<keyword evidence="2" id="KW-1185">Reference proteome</keyword>
<dbReference type="Proteomes" id="UP001289615">
    <property type="component" value="Unassembled WGS sequence"/>
</dbReference>
<evidence type="ECO:0000313" key="1">
    <source>
        <dbReference type="EMBL" id="MEA0976163.1"/>
    </source>
</evidence>
<dbReference type="RefSeq" id="WP_322611185.1">
    <property type="nucleotide sequence ID" value="NZ_JAXLNX010000006.1"/>
</dbReference>
<dbReference type="EMBL" id="JAXUIA010000003">
    <property type="protein sequence ID" value="MEA0976163.1"/>
    <property type="molecule type" value="Genomic_DNA"/>
</dbReference>
<organism evidence="1 2">
    <name type="scientific">Lysinibacillus irui</name>
    <dbReference type="NCBI Taxonomy" id="2998077"/>
    <lineage>
        <taxon>Bacteria</taxon>
        <taxon>Bacillati</taxon>
        <taxon>Bacillota</taxon>
        <taxon>Bacilli</taxon>
        <taxon>Bacillales</taxon>
        <taxon>Bacillaceae</taxon>
        <taxon>Lysinibacillus</taxon>
    </lineage>
</organism>
<evidence type="ECO:0000313" key="2">
    <source>
        <dbReference type="Proteomes" id="UP001289615"/>
    </source>
</evidence>
<gene>
    <name evidence="1" type="ORF">U6C28_07595</name>
</gene>
<sequence length="824" mass="92579">MAQVEVMLHPQVHTSKPTNYGGYKYFNSLTTKNVTLTELAEHVSKGKIFFPSVHLQTETISASTFSHQQLCLVDIDNSVENPYLFSEESIVALAESFGLDVALIYRTQSYTTEVPKFRVGFIVDRVFTKYEGVLEEAHNALYRIINSVSSDRLVDTSCNEPSRLFNGALYDSEPYVNEDAAPFNAEALIKLTKDLAEVPEKKEKPIKNGYKIQKDESSNTTDSIEAIKAGNVQAFRTVFVDNLQRASAHNESNISNFAYKAVTGNVEEAISEANMKDAYELFNHLPMAELFSLPNANSFECVVHDDSRPSASIFSDDIDMYKCFSSRCSCGEKAHTNFMLLAHFIGGKKKAIKFINALFGIEVTNALTERVARNKAFIESEAFKEACPVTYKLISAFNFKRKLFETLESVASVVTPVQLTKDENDCSFFYSMSEMEKLMEGTIACTSPDAISQMMAFAALLGLVNKRSDEELIDDTFSKLQEQRIRTAERTNQEASDVRRLSVYNVPLLSEMDLAELEAVAIKAKNGGISASKMNRNLVAQAFGEQTAKLVYPTEKSTVVSYKKRADVIRVKKAIQTCLQKHNVADKTTVKEILGSLVEEMSRREFDNAYSIALAELGLQTEVVTNLHRELFAKDFPRNTRISFYPETIEVILNGEEEIKEEEIPVAVGAETSAFMQTIIASLNEEEYQEEVTSISHVAVEVEEIPIVSATESNRSSKTESNRKAAIKFNAIKPMSVDNKIVVEVFNEHDQLVGYQTLSLSQNRPTREKSSATRRNQASYIYDYIRIKRCKKRAPAGRRMPYSRCKPNNNWKVYTLDDSIIACT</sequence>
<reference evidence="1 2" key="1">
    <citation type="submission" date="2023-12" db="EMBL/GenBank/DDBJ databases">
        <title>Genome comparison identifies genes involved in endophytic behavior of Lysinibacillus irui and provides insights into its role as a plant-growth promoting bacterium.</title>
        <authorList>
            <person name="Hilario S."/>
            <person name="Matos I."/>
            <person name="Goncalves M.F.M."/>
            <person name="Pardo C.A."/>
            <person name="Santos M.J."/>
        </authorList>
    </citation>
    <scope>NUCLEOTIDE SEQUENCE [LARGE SCALE GENOMIC DNA]</scope>
    <source>
        <strain evidence="1 2">B3</strain>
    </source>
</reference>
<name>A0ABU5NJH5_9BACI</name>
<accession>A0ABU5NJH5</accession>
<comment type="caution">
    <text evidence="1">The sequence shown here is derived from an EMBL/GenBank/DDBJ whole genome shotgun (WGS) entry which is preliminary data.</text>
</comment>
<protein>
    <submittedName>
        <fullName evidence="1">Uncharacterized protein</fullName>
    </submittedName>
</protein>